<dbReference type="PROSITE" id="PS51257">
    <property type="entry name" value="PROKAR_LIPOPROTEIN"/>
    <property type="match status" value="1"/>
</dbReference>
<accession>A0A6J2WV67</accession>
<organism evidence="7 8">
    <name type="scientific">Chanos chanos</name>
    <name type="common">Milkfish</name>
    <name type="synonym">Mugil chanos</name>
    <dbReference type="NCBI Taxonomy" id="29144"/>
    <lineage>
        <taxon>Eukaryota</taxon>
        <taxon>Metazoa</taxon>
        <taxon>Chordata</taxon>
        <taxon>Craniata</taxon>
        <taxon>Vertebrata</taxon>
        <taxon>Euteleostomi</taxon>
        <taxon>Actinopterygii</taxon>
        <taxon>Neopterygii</taxon>
        <taxon>Teleostei</taxon>
        <taxon>Ostariophysi</taxon>
        <taxon>Gonorynchiformes</taxon>
        <taxon>Chanidae</taxon>
        <taxon>Chanos</taxon>
    </lineage>
</organism>
<dbReference type="InterPro" id="IPR022764">
    <property type="entry name" value="Peptidase_S54_rhomboid_dom"/>
</dbReference>
<dbReference type="GO" id="GO:0004252">
    <property type="term" value="F:serine-type endopeptidase activity"/>
    <property type="evidence" value="ECO:0007669"/>
    <property type="project" value="InterPro"/>
</dbReference>
<evidence type="ECO:0000256" key="1">
    <source>
        <dbReference type="ARBA" id="ARBA00004141"/>
    </source>
</evidence>
<dbReference type="InterPro" id="IPR035952">
    <property type="entry name" value="Rhomboid-like_sf"/>
</dbReference>
<protein>
    <submittedName>
        <fullName evidence="8">Rhomboid domain-containing protein 2</fullName>
    </submittedName>
</protein>
<evidence type="ECO:0000259" key="6">
    <source>
        <dbReference type="Pfam" id="PF01694"/>
    </source>
</evidence>
<dbReference type="InParanoid" id="A0A6J2WV67"/>
<sequence length="345" mass="38462">MKNTVQSMFRKFVNSVTGLEFTSGVAIVVAVSCLLYIITSYFNTSEYTFSLGSSVFLNGHVHKLFFYSFYNKDAMQLILSAGVLVSFTSGLEKGVGTVRFLYLLLLLSVWTGLLHVLLEILLFPHDSRSSVSGLIPTSLSMLGMITIRSPMTKAFLMGISVPTASFPWFILLIITLFIPNTVLLCNVLAIVTGEIYGMGWLSVFEMSESSASVLEKKMPFRLLRRMVGVKFVPSSAEERRKVFYTKCNPPPGSYPVQAYAPAPPQAVGDQPNTFDGWPQSSYMQEQHVFPSPFPAHGHGHSHGHGLQLSFLSQQFLSALKCLSQTQNLSPLWLRMDRLFQRFIKA</sequence>
<evidence type="ECO:0000256" key="4">
    <source>
        <dbReference type="ARBA" id="ARBA00023136"/>
    </source>
</evidence>
<proteinExistence type="predicted"/>
<name>A0A6J2WV67_CHACN</name>
<dbReference type="AlphaFoldDB" id="A0A6J2WV67"/>
<dbReference type="GO" id="GO:0016020">
    <property type="term" value="C:membrane"/>
    <property type="evidence" value="ECO:0007669"/>
    <property type="project" value="UniProtKB-SubCell"/>
</dbReference>
<dbReference type="RefSeq" id="XP_030648144.1">
    <property type="nucleotide sequence ID" value="XM_030792284.1"/>
</dbReference>
<feature type="domain" description="Peptidase S54 rhomboid" evidence="6">
    <location>
        <begin position="59"/>
        <end position="198"/>
    </location>
</feature>
<keyword evidence="7" id="KW-1185">Reference proteome</keyword>
<evidence type="ECO:0000313" key="7">
    <source>
        <dbReference type="Proteomes" id="UP000504632"/>
    </source>
</evidence>
<evidence type="ECO:0000256" key="3">
    <source>
        <dbReference type="ARBA" id="ARBA00022989"/>
    </source>
</evidence>
<keyword evidence="4 5" id="KW-0472">Membrane</keyword>
<gene>
    <name evidence="8" type="primary">rhbdd2</name>
</gene>
<keyword evidence="3 5" id="KW-1133">Transmembrane helix</keyword>
<evidence type="ECO:0000256" key="2">
    <source>
        <dbReference type="ARBA" id="ARBA00022692"/>
    </source>
</evidence>
<dbReference type="Gene3D" id="1.20.1540.10">
    <property type="entry name" value="Rhomboid-like"/>
    <property type="match status" value="1"/>
</dbReference>
<dbReference type="GeneID" id="115828323"/>
<evidence type="ECO:0000256" key="5">
    <source>
        <dbReference type="SAM" id="Phobius"/>
    </source>
</evidence>
<dbReference type="OrthoDB" id="10257275at2759"/>
<dbReference type="Pfam" id="PF01694">
    <property type="entry name" value="Rhomboid"/>
    <property type="match status" value="1"/>
</dbReference>
<reference evidence="8" key="1">
    <citation type="submission" date="2025-08" db="UniProtKB">
        <authorList>
            <consortium name="RefSeq"/>
        </authorList>
    </citation>
    <scope>IDENTIFICATION</scope>
</reference>
<dbReference type="Proteomes" id="UP000504632">
    <property type="component" value="Chromosome 15"/>
</dbReference>
<dbReference type="SUPFAM" id="SSF144091">
    <property type="entry name" value="Rhomboid-like"/>
    <property type="match status" value="1"/>
</dbReference>
<evidence type="ECO:0000313" key="8">
    <source>
        <dbReference type="RefSeq" id="XP_030648144.1"/>
    </source>
</evidence>
<feature type="transmembrane region" description="Helical" evidence="5">
    <location>
        <begin position="74"/>
        <end position="91"/>
    </location>
</feature>
<feature type="transmembrane region" description="Helical" evidence="5">
    <location>
        <begin position="154"/>
        <end position="178"/>
    </location>
</feature>
<feature type="transmembrane region" description="Helical" evidence="5">
    <location>
        <begin position="100"/>
        <end position="123"/>
    </location>
</feature>
<keyword evidence="2 5" id="KW-0812">Transmembrane</keyword>
<dbReference type="FunCoup" id="A0A6J2WV67">
    <property type="interactions" value="157"/>
</dbReference>
<feature type="transmembrane region" description="Helical" evidence="5">
    <location>
        <begin position="21"/>
        <end position="42"/>
    </location>
</feature>
<dbReference type="CTD" id="57414"/>
<comment type="subcellular location">
    <subcellularLocation>
        <location evidence="1">Membrane</location>
        <topology evidence="1">Multi-pass membrane protein</topology>
    </subcellularLocation>
</comment>